<dbReference type="PATRIC" id="fig|162209.4.peg.1485"/>
<evidence type="ECO:0000313" key="8">
    <source>
        <dbReference type="EMBL" id="ALS21778.1"/>
    </source>
</evidence>
<dbReference type="SMART" id="SM00382">
    <property type="entry name" value="AAA"/>
    <property type="match status" value="1"/>
</dbReference>
<dbReference type="SUPFAM" id="SSF52540">
    <property type="entry name" value="P-loop containing nucleoside triphosphate hydrolases"/>
    <property type="match status" value="1"/>
</dbReference>
<evidence type="ECO:0000256" key="2">
    <source>
        <dbReference type="ARBA" id="ARBA00022448"/>
    </source>
</evidence>
<protein>
    <submittedName>
        <fullName evidence="8">Nitrate ABC transporter ATP-binding protein</fullName>
    </submittedName>
</protein>
<evidence type="ECO:0000259" key="7">
    <source>
        <dbReference type="PROSITE" id="PS50893"/>
    </source>
</evidence>
<keyword evidence="6" id="KW-0472">Membrane</keyword>
<keyword evidence="4" id="KW-0547">Nucleotide-binding</keyword>
<evidence type="ECO:0000256" key="5">
    <source>
        <dbReference type="ARBA" id="ARBA00022840"/>
    </source>
</evidence>
<name>A0A0U2KY18_9BACL</name>
<dbReference type="KEGG" id="pnp:IJ22_14020"/>
<sequence length="321" mass="36559">MTQSTLKRDCRLAEEISEEIRNLSDAYGNECWKKGGSRLAKTLLKDVPLTEDVPIKIRANDVGFGYGHQDILQNIDFTVREGEFVVLMGPSGCGKSTFLRLVSGLSLPTRGKLEIDGEPVRDTSIERAIVFQDYSLFPWLTTGENVMLALSQVMKKKKKEIQQVAQEYLQMVQLEHAFDKYPGQLSGGMRQRAAIARALALSADLLLMDEPFGALDPVTRVHLQDLILQLWQDRRQTVLFVTHDVEEALFLADRILLFSPGPPSIVAHELKIPFARPRQRKKVFQSPEFTELRDQLMDHMNKGLFEKLEREETVFYPGDRI</sequence>
<dbReference type="PANTHER" id="PTHR42788">
    <property type="entry name" value="TAURINE IMPORT ATP-BINDING PROTEIN-RELATED"/>
    <property type="match status" value="1"/>
</dbReference>
<dbReference type="Gene3D" id="3.40.50.300">
    <property type="entry name" value="P-loop containing nucleotide triphosphate hydrolases"/>
    <property type="match status" value="1"/>
</dbReference>
<keyword evidence="2" id="KW-0813">Transport</keyword>
<dbReference type="Proteomes" id="UP000061660">
    <property type="component" value="Chromosome"/>
</dbReference>
<dbReference type="InterPro" id="IPR050166">
    <property type="entry name" value="ABC_transporter_ATP-bind"/>
</dbReference>
<keyword evidence="5 8" id="KW-0067">ATP-binding</keyword>
<dbReference type="GO" id="GO:0016887">
    <property type="term" value="F:ATP hydrolysis activity"/>
    <property type="evidence" value="ECO:0007669"/>
    <property type="project" value="InterPro"/>
</dbReference>
<dbReference type="InterPro" id="IPR003593">
    <property type="entry name" value="AAA+_ATPase"/>
</dbReference>
<evidence type="ECO:0000313" key="9">
    <source>
        <dbReference type="Proteomes" id="UP000061660"/>
    </source>
</evidence>
<dbReference type="PROSITE" id="PS00211">
    <property type="entry name" value="ABC_TRANSPORTER_1"/>
    <property type="match status" value="1"/>
</dbReference>
<dbReference type="STRING" id="162209.IJ22_14020"/>
<keyword evidence="9" id="KW-1185">Reference proteome</keyword>
<dbReference type="InterPro" id="IPR003439">
    <property type="entry name" value="ABC_transporter-like_ATP-bd"/>
</dbReference>
<reference evidence="9" key="1">
    <citation type="submission" date="2015-12" db="EMBL/GenBank/DDBJ databases">
        <title>Complete genome sequences of two moderately thermophilic Paenibacillus species.</title>
        <authorList>
            <person name="Butler R.III."/>
            <person name="Wang J."/>
            <person name="Stark B.C."/>
            <person name="Pombert J.-F."/>
        </authorList>
    </citation>
    <scope>NUCLEOTIDE SEQUENCE [LARGE SCALE GENOMIC DNA]</scope>
    <source>
        <strain evidence="9">32O-Y</strain>
    </source>
</reference>
<gene>
    <name evidence="8" type="ORF">IJ22_14020</name>
</gene>
<evidence type="ECO:0000256" key="6">
    <source>
        <dbReference type="ARBA" id="ARBA00023136"/>
    </source>
</evidence>
<dbReference type="GO" id="GO:0005886">
    <property type="term" value="C:plasma membrane"/>
    <property type="evidence" value="ECO:0007669"/>
    <property type="project" value="UniProtKB-SubCell"/>
</dbReference>
<dbReference type="GO" id="GO:0005524">
    <property type="term" value="F:ATP binding"/>
    <property type="evidence" value="ECO:0007669"/>
    <property type="project" value="UniProtKB-KW"/>
</dbReference>
<dbReference type="AlphaFoldDB" id="A0A0U2KY18"/>
<comment type="subcellular location">
    <subcellularLocation>
        <location evidence="1">Cell membrane</location>
        <topology evidence="1">Peripheral membrane protein</topology>
    </subcellularLocation>
</comment>
<dbReference type="InterPro" id="IPR017871">
    <property type="entry name" value="ABC_transporter-like_CS"/>
</dbReference>
<dbReference type="InterPro" id="IPR027417">
    <property type="entry name" value="P-loop_NTPase"/>
</dbReference>
<proteinExistence type="predicted"/>
<organism evidence="8 9">
    <name type="scientific">Paenibacillus naphthalenovorans</name>
    <dbReference type="NCBI Taxonomy" id="162209"/>
    <lineage>
        <taxon>Bacteria</taxon>
        <taxon>Bacillati</taxon>
        <taxon>Bacillota</taxon>
        <taxon>Bacilli</taxon>
        <taxon>Bacillales</taxon>
        <taxon>Paenibacillaceae</taxon>
        <taxon>Paenibacillus</taxon>
    </lineage>
</organism>
<dbReference type="PROSITE" id="PS50893">
    <property type="entry name" value="ABC_TRANSPORTER_2"/>
    <property type="match status" value="1"/>
</dbReference>
<feature type="domain" description="ABC transporter" evidence="7">
    <location>
        <begin position="57"/>
        <end position="285"/>
    </location>
</feature>
<evidence type="ECO:0000256" key="3">
    <source>
        <dbReference type="ARBA" id="ARBA00022475"/>
    </source>
</evidence>
<evidence type="ECO:0000256" key="4">
    <source>
        <dbReference type="ARBA" id="ARBA00022741"/>
    </source>
</evidence>
<evidence type="ECO:0000256" key="1">
    <source>
        <dbReference type="ARBA" id="ARBA00004202"/>
    </source>
</evidence>
<dbReference type="Pfam" id="PF00005">
    <property type="entry name" value="ABC_tran"/>
    <property type="match status" value="1"/>
</dbReference>
<dbReference type="EMBL" id="CP013652">
    <property type="protein sequence ID" value="ALS21778.1"/>
    <property type="molecule type" value="Genomic_DNA"/>
</dbReference>
<dbReference type="CDD" id="cd03293">
    <property type="entry name" value="ABC_NrtD_SsuB_transporters"/>
    <property type="match status" value="1"/>
</dbReference>
<dbReference type="PANTHER" id="PTHR42788:SF7">
    <property type="entry name" value="NITRATE ABC TRANSPORTER ATP-BINDING PROTEIN"/>
    <property type="match status" value="1"/>
</dbReference>
<keyword evidence="3" id="KW-1003">Cell membrane</keyword>
<accession>A0A0U2KY18</accession>
<reference evidence="8 9" key="2">
    <citation type="journal article" date="2016" name="Genome Announc.">
        <title>Complete Genome Sequences of Two Interactive Moderate Thermophiles, Paenibacillus napthalenovorans 32O-Y and Paenibacillus sp. 32O-W.</title>
        <authorList>
            <person name="Butler R.R.III."/>
            <person name="Wang J."/>
            <person name="Stark B.C."/>
            <person name="Pombert J.F."/>
        </authorList>
    </citation>
    <scope>NUCLEOTIDE SEQUENCE [LARGE SCALE GENOMIC DNA]</scope>
    <source>
        <strain evidence="8 9">32O-Y</strain>
    </source>
</reference>